<proteinExistence type="predicted"/>
<evidence type="ECO:0000313" key="4">
    <source>
        <dbReference type="EMBL" id="CCW15830.1"/>
    </source>
</evidence>
<dbReference type="AlphaFoldDB" id="N1MF23"/>
<dbReference type="PANTHER" id="PTHR34069">
    <property type="entry name" value="3-OXOACYL-[ACYL-CARRIER-PROTEIN] SYNTHASE 3"/>
    <property type="match status" value="1"/>
</dbReference>
<dbReference type="GO" id="GO:0004421">
    <property type="term" value="F:hydroxymethylglutaryl-CoA synthase activity"/>
    <property type="evidence" value="ECO:0007669"/>
    <property type="project" value="UniProtKB-EC"/>
</dbReference>
<dbReference type="Gene3D" id="3.40.47.10">
    <property type="match status" value="2"/>
</dbReference>
<name>N1MF23_9SPHN</name>
<dbReference type="Pfam" id="PF08541">
    <property type="entry name" value="ACP_syn_III_C"/>
    <property type="match status" value="1"/>
</dbReference>
<dbReference type="InterPro" id="IPR013747">
    <property type="entry name" value="ACP_syn_III_C"/>
</dbReference>
<dbReference type="GO" id="GO:0044550">
    <property type="term" value="P:secondary metabolite biosynthetic process"/>
    <property type="evidence" value="ECO:0007669"/>
    <property type="project" value="TreeGrafter"/>
</dbReference>
<protein>
    <submittedName>
        <fullName evidence="4">Hydroxymethylglutaryl-CoA synthase</fullName>
        <ecNumber evidence="4">2.3.3.10</ecNumber>
    </submittedName>
</protein>
<keyword evidence="5" id="KW-1185">Reference proteome</keyword>
<dbReference type="InterPro" id="IPR016039">
    <property type="entry name" value="Thiolase-like"/>
</dbReference>
<dbReference type="PANTHER" id="PTHR34069:SF2">
    <property type="entry name" value="BETA-KETOACYL-[ACYL-CARRIER-PROTEIN] SYNTHASE III"/>
    <property type="match status" value="1"/>
</dbReference>
<reference evidence="5" key="2">
    <citation type="submission" date="2013-04" db="EMBL/GenBank/DDBJ databases">
        <title>Bisphenol A degrading Sphingobium sp. strain BiD32.</title>
        <authorList>
            <person name="Nielsen J.L."/>
            <person name="Zhou N.A."/>
            <person name="Kjeldal H."/>
        </authorList>
    </citation>
    <scope>NUCLEOTIDE SEQUENCE [LARGE SCALE GENOMIC DNA]</scope>
    <source>
        <strain evidence="5">BiD32</strain>
    </source>
</reference>
<dbReference type="EMBL" id="CAVK010000009">
    <property type="protein sequence ID" value="CCW15830.1"/>
    <property type="molecule type" value="Genomic_DNA"/>
</dbReference>
<evidence type="ECO:0000259" key="3">
    <source>
        <dbReference type="Pfam" id="PF08541"/>
    </source>
</evidence>
<feature type="domain" description="Beta-ketoacyl-[acyl-carrier-protein] synthase III C-terminal" evidence="3">
    <location>
        <begin position="216"/>
        <end position="296"/>
    </location>
</feature>
<gene>
    <name evidence="4" type="ORF">EBBID32_1580</name>
</gene>
<keyword evidence="1 4" id="KW-0808">Transferase</keyword>
<evidence type="ECO:0000256" key="1">
    <source>
        <dbReference type="ARBA" id="ARBA00022679"/>
    </source>
</evidence>
<evidence type="ECO:0000256" key="2">
    <source>
        <dbReference type="ARBA" id="ARBA00023315"/>
    </source>
</evidence>
<evidence type="ECO:0000313" key="5">
    <source>
        <dbReference type="Proteomes" id="UP000013201"/>
    </source>
</evidence>
<reference evidence="4 5" key="1">
    <citation type="submission" date="2013-03" db="EMBL/GenBank/DDBJ databases">
        <authorList>
            <person name="Le V."/>
        </authorList>
    </citation>
    <scope>NUCLEOTIDE SEQUENCE [LARGE SCALE GENOMIC DNA]</scope>
    <source>
        <strain evidence="4 5">BiD32</strain>
    </source>
</reference>
<dbReference type="RefSeq" id="WP_006948988.1">
    <property type="nucleotide sequence ID" value="NZ_CAVK010000009.1"/>
</dbReference>
<organism evidence="4 5">
    <name type="scientific">Sphingobium indicum BiD32</name>
    <dbReference type="NCBI Taxonomy" id="1301087"/>
    <lineage>
        <taxon>Bacteria</taxon>
        <taxon>Pseudomonadati</taxon>
        <taxon>Pseudomonadota</taxon>
        <taxon>Alphaproteobacteria</taxon>
        <taxon>Sphingomonadales</taxon>
        <taxon>Sphingomonadaceae</taxon>
        <taxon>Sphingobium</taxon>
    </lineage>
</organism>
<sequence>MTGIIGFGGYVPRARLSRRAIYEANSWFAPNLKGRAGGHRAMANWDEDPITMVVAAARDCLGEGDDRSHVEALYFASTTAPFADRLNAGVVAAALTLNESVEAYDAGGTRRAGLGIVNQALARVRGGGGPSLALASDLRKARMASPAEMEQGEAGAAILLGRDNVLAEHLASASVTVDFVDHFRQSGVEFDYNWEERWVRDEGVAKIVPRAVKAVLERAGLEASAVDYFIFPTTLARMDAQIAKSCGIAAEAVLSSLHDRIGDTCTAHALLLLAQVLETARPGATILVVEFGNGAEALLFRVTEAINSFNPRRGVSGWLDRGREELNYTKLLAFRGLIEIEKGMRGEQDKKTALSTLYRHRSAILGLVGGKCEVTGSVHFPPSRFSYDQQKPLLDTQRPYKMAEKKAQVLSWSAEKLSFYLAPPHHYGQLDFEGGGRVLMEFTDVQSGDVDTGTEMEMTFRIKDRDQLRDFTRYFWKAMPVAVGA</sequence>
<dbReference type="EC" id="2.3.3.10" evidence="4"/>
<accession>N1MF23</accession>
<dbReference type="OrthoDB" id="8771453at2"/>
<dbReference type="Proteomes" id="UP000013201">
    <property type="component" value="Unassembled WGS sequence"/>
</dbReference>
<dbReference type="CDD" id="cd00827">
    <property type="entry name" value="init_cond_enzymes"/>
    <property type="match status" value="1"/>
</dbReference>
<keyword evidence="2 4" id="KW-0012">Acyltransferase</keyword>
<dbReference type="SUPFAM" id="SSF53901">
    <property type="entry name" value="Thiolase-like"/>
    <property type="match status" value="2"/>
</dbReference>
<comment type="caution">
    <text evidence="4">The sequence shown here is derived from an EMBL/GenBank/DDBJ whole genome shotgun (WGS) entry which is preliminary data.</text>
</comment>